<gene>
    <name evidence="2" type="ORF">V5799_003278</name>
</gene>
<feature type="compositionally biased region" description="Basic and acidic residues" evidence="1">
    <location>
        <begin position="149"/>
        <end position="164"/>
    </location>
</feature>
<dbReference type="AlphaFoldDB" id="A0AAQ4D9E6"/>
<feature type="compositionally biased region" description="Low complexity" evidence="1">
    <location>
        <begin position="165"/>
        <end position="179"/>
    </location>
</feature>
<protein>
    <submittedName>
        <fullName evidence="2">Uncharacterized protein</fullName>
    </submittedName>
</protein>
<sequence length="310" mass="33677">MSKHCHPASGAPPDTTAAEDTSASRRRMYSGGGLTPQSRASPRSVSASPSLTSIATGGNRTLPMTERDQQLQELQQPPEPPERLATTSGRDALSTDVQLFRSSPTSSSTPRSRRCSNEDTTRERDGNKRIDRPYGSLSGSQHSSQTVRVDLRDERAVSEDDKAQGKTSLSGRSLSTSSLKPHENLEPSRVPEPSYGRRSPRQPSTPLSGDSPERKDCRRQQQPYSFEPAWKSNPRKVVPSRSGSSDGHTAPSHASSTWTRPDSLFYQAGHRQSVHPACVEASRNVMSPPQFVSTTTQGFSANKGVKVIPA</sequence>
<evidence type="ECO:0000313" key="3">
    <source>
        <dbReference type="Proteomes" id="UP001321473"/>
    </source>
</evidence>
<name>A0AAQ4D9E6_AMBAM</name>
<feature type="region of interest" description="Disordered" evidence="1">
    <location>
        <begin position="1"/>
        <end position="259"/>
    </location>
</feature>
<proteinExistence type="predicted"/>
<accession>A0AAQ4D9E6</accession>
<feature type="compositionally biased region" description="Low complexity" evidence="1">
    <location>
        <begin position="38"/>
        <end position="50"/>
    </location>
</feature>
<dbReference type="Proteomes" id="UP001321473">
    <property type="component" value="Unassembled WGS sequence"/>
</dbReference>
<dbReference type="EMBL" id="JARKHS020033418">
    <property type="protein sequence ID" value="KAK8759086.1"/>
    <property type="molecule type" value="Genomic_DNA"/>
</dbReference>
<feature type="compositionally biased region" description="Polar residues" evidence="1">
    <location>
        <begin position="241"/>
        <end position="259"/>
    </location>
</feature>
<feature type="compositionally biased region" description="Low complexity" evidence="1">
    <location>
        <begin position="101"/>
        <end position="110"/>
    </location>
</feature>
<organism evidence="2 3">
    <name type="scientific">Amblyomma americanum</name>
    <name type="common">Lone star tick</name>
    <dbReference type="NCBI Taxonomy" id="6943"/>
    <lineage>
        <taxon>Eukaryota</taxon>
        <taxon>Metazoa</taxon>
        <taxon>Ecdysozoa</taxon>
        <taxon>Arthropoda</taxon>
        <taxon>Chelicerata</taxon>
        <taxon>Arachnida</taxon>
        <taxon>Acari</taxon>
        <taxon>Parasitiformes</taxon>
        <taxon>Ixodida</taxon>
        <taxon>Ixodoidea</taxon>
        <taxon>Ixodidae</taxon>
        <taxon>Amblyomminae</taxon>
        <taxon>Amblyomma</taxon>
    </lineage>
</organism>
<evidence type="ECO:0000313" key="2">
    <source>
        <dbReference type="EMBL" id="KAK8759086.1"/>
    </source>
</evidence>
<reference evidence="2 3" key="1">
    <citation type="journal article" date="2023" name="Arcadia Sci">
        <title>De novo assembly of a long-read Amblyomma americanum tick genome.</title>
        <authorList>
            <person name="Chou S."/>
            <person name="Poskanzer K.E."/>
            <person name="Rollins M."/>
            <person name="Thuy-Boun P.S."/>
        </authorList>
    </citation>
    <scope>NUCLEOTIDE SEQUENCE [LARGE SCALE GENOMIC DNA]</scope>
    <source>
        <strain evidence="2">F_SG_1</strain>
        <tissue evidence="2">Salivary glands</tissue>
    </source>
</reference>
<evidence type="ECO:0000256" key="1">
    <source>
        <dbReference type="SAM" id="MobiDB-lite"/>
    </source>
</evidence>
<feature type="compositionally biased region" description="Basic and acidic residues" evidence="1">
    <location>
        <begin position="115"/>
        <end position="132"/>
    </location>
</feature>
<keyword evidence="3" id="KW-1185">Reference proteome</keyword>
<feature type="compositionally biased region" description="Polar residues" evidence="1">
    <location>
        <begin position="137"/>
        <end position="147"/>
    </location>
</feature>
<comment type="caution">
    <text evidence="2">The sequence shown here is derived from an EMBL/GenBank/DDBJ whole genome shotgun (WGS) entry which is preliminary data.</text>
</comment>